<reference evidence="3 4" key="1">
    <citation type="journal article" date="2014" name="Agronomy (Basel)">
        <title>A Draft Genome Sequence for Ensete ventricosum, the Drought-Tolerant Tree Against Hunger.</title>
        <authorList>
            <person name="Harrison J."/>
            <person name="Moore K.A."/>
            <person name="Paszkiewicz K."/>
            <person name="Jones T."/>
            <person name="Grant M."/>
            <person name="Ambacheew D."/>
            <person name="Muzemil S."/>
            <person name="Studholme D.J."/>
        </authorList>
    </citation>
    <scope>NUCLEOTIDE SEQUENCE [LARGE SCALE GENOMIC DNA]</scope>
</reference>
<keyword evidence="1" id="KW-0963">Cytoplasm</keyword>
<dbReference type="GO" id="GO:0005096">
    <property type="term" value="F:GTPase activator activity"/>
    <property type="evidence" value="ECO:0007669"/>
    <property type="project" value="TreeGrafter"/>
</dbReference>
<keyword evidence="1" id="KW-0256">Endoplasmic reticulum</keyword>
<evidence type="ECO:0000259" key="2">
    <source>
        <dbReference type="Pfam" id="PF08033"/>
    </source>
</evidence>
<comment type="similarity">
    <text evidence="1">Belongs to the SEC23/SEC24 family. SEC23 subfamily.</text>
</comment>
<evidence type="ECO:0000313" key="4">
    <source>
        <dbReference type="Proteomes" id="UP000287651"/>
    </source>
</evidence>
<dbReference type="GO" id="GO:0046872">
    <property type="term" value="F:metal ion binding"/>
    <property type="evidence" value="ECO:0007669"/>
    <property type="project" value="UniProtKB-KW"/>
</dbReference>
<dbReference type="GO" id="GO:0030127">
    <property type="term" value="C:COPII vesicle coat"/>
    <property type="evidence" value="ECO:0007669"/>
    <property type="project" value="TreeGrafter"/>
</dbReference>
<dbReference type="Proteomes" id="UP000287651">
    <property type="component" value="Unassembled WGS sequence"/>
</dbReference>
<dbReference type="EMBL" id="AMZH03001608">
    <property type="protein sequence ID" value="RRT78714.1"/>
    <property type="molecule type" value="Genomic_DNA"/>
</dbReference>
<sequence length="192" mass="21591">MKVAVERTGGLVVLAESFGHPVFKDSFKRIFEDGEQSLGLSFNGTLEINCSKDIKIQGIIGPCTSIEKGTLCADTIVGQGNTTSWKMCGLDRSTCLTVFFDISPSERANVVVPCSYQNPEGQMRLRVTTITRAWVDGSNTEVSYGIYIYIYIYIHTHTQIYICRYICTYVHIHIYMLEFTSIDHDGQDFVTI</sequence>
<dbReference type="PANTHER" id="PTHR11141:SF0">
    <property type="entry name" value="PROTEIN TRANSPORT PROTEIN SEC23"/>
    <property type="match status" value="1"/>
</dbReference>
<accession>A0A427AR40</accession>
<keyword evidence="1" id="KW-0968">Cytoplasmic vesicle</keyword>
<dbReference type="GO" id="GO:0090110">
    <property type="term" value="P:COPII-coated vesicle cargo loading"/>
    <property type="evidence" value="ECO:0007669"/>
    <property type="project" value="TreeGrafter"/>
</dbReference>
<dbReference type="PANTHER" id="PTHR11141">
    <property type="entry name" value="PROTEIN TRANSPORT PROTEIN SEC23"/>
    <property type="match status" value="1"/>
</dbReference>
<dbReference type="GO" id="GO:0015031">
    <property type="term" value="P:protein transport"/>
    <property type="evidence" value="ECO:0007669"/>
    <property type="project" value="UniProtKB-KW"/>
</dbReference>
<dbReference type="SUPFAM" id="SSF81995">
    <property type="entry name" value="beta-sandwich domain of Sec23/24"/>
    <property type="match status" value="1"/>
</dbReference>
<dbReference type="Gene3D" id="3.40.50.410">
    <property type="entry name" value="von Willebrand factor, type A domain"/>
    <property type="match status" value="1"/>
</dbReference>
<feature type="domain" description="Sec23/Sec24 beta-sandwich" evidence="2">
    <location>
        <begin position="42"/>
        <end position="135"/>
    </location>
</feature>
<dbReference type="InterPro" id="IPR036465">
    <property type="entry name" value="vWFA_dom_sf"/>
</dbReference>
<keyword evidence="1" id="KW-0931">ER-Golgi transport</keyword>
<gene>
    <name evidence="3" type="ORF">B296_00008464</name>
</gene>
<organism evidence="3 4">
    <name type="scientific">Ensete ventricosum</name>
    <name type="common">Abyssinian banana</name>
    <name type="synonym">Musa ensete</name>
    <dbReference type="NCBI Taxonomy" id="4639"/>
    <lineage>
        <taxon>Eukaryota</taxon>
        <taxon>Viridiplantae</taxon>
        <taxon>Streptophyta</taxon>
        <taxon>Embryophyta</taxon>
        <taxon>Tracheophyta</taxon>
        <taxon>Spermatophyta</taxon>
        <taxon>Magnoliopsida</taxon>
        <taxon>Liliopsida</taxon>
        <taxon>Zingiberales</taxon>
        <taxon>Musaceae</taxon>
        <taxon>Ensete</taxon>
    </lineage>
</organism>
<comment type="caution">
    <text evidence="3">The sequence shown here is derived from an EMBL/GenBank/DDBJ whole genome shotgun (WGS) entry which is preliminary data.</text>
</comment>
<comment type="subcellular location">
    <subcellularLocation>
        <location evidence="1">Cytoplasmic vesicle</location>
        <location evidence="1">COPII-coated vesicle membrane</location>
        <topology evidence="1">Peripheral membrane protein</topology>
        <orientation evidence="1">Cytoplasmic side</orientation>
    </subcellularLocation>
    <subcellularLocation>
        <location evidence="1">Endoplasmic reticulum membrane</location>
        <topology evidence="1">Peripheral membrane protein</topology>
        <orientation evidence="1">Cytoplasmic side</orientation>
    </subcellularLocation>
</comment>
<evidence type="ECO:0000256" key="1">
    <source>
        <dbReference type="RuleBase" id="RU365030"/>
    </source>
</evidence>
<dbReference type="InterPro" id="IPR012990">
    <property type="entry name" value="Beta-sandwich_Sec23_24"/>
</dbReference>
<dbReference type="InterPro" id="IPR037364">
    <property type="entry name" value="Sec23"/>
</dbReference>
<keyword evidence="1" id="KW-0472">Membrane</keyword>
<name>A0A427AR40_ENSVE</name>
<evidence type="ECO:0000313" key="3">
    <source>
        <dbReference type="EMBL" id="RRT78714.1"/>
    </source>
</evidence>
<dbReference type="GO" id="GO:0005789">
    <property type="term" value="C:endoplasmic reticulum membrane"/>
    <property type="evidence" value="ECO:0007669"/>
    <property type="project" value="UniProtKB-SubCell"/>
</dbReference>
<dbReference type="GO" id="GO:0070971">
    <property type="term" value="C:endoplasmic reticulum exit site"/>
    <property type="evidence" value="ECO:0007669"/>
    <property type="project" value="TreeGrafter"/>
</dbReference>
<keyword evidence="1" id="KW-0813">Transport</keyword>
<dbReference type="AlphaFoldDB" id="A0A427AR40"/>
<dbReference type="Pfam" id="PF08033">
    <property type="entry name" value="Sec23_BS"/>
    <property type="match status" value="1"/>
</dbReference>
<keyword evidence="1" id="KW-0862">Zinc</keyword>
<protein>
    <recommendedName>
        <fullName evidence="1">Protein transport protein SEC23</fullName>
    </recommendedName>
</protein>
<comment type="function">
    <text evidence="1">Component of the coat protein complex II (COPII) which promotes the formation of transport vesicles from the endoplasmic reticulum (ER). The coat has two main functions, the physical deformation of the endoplasmic reticulum membrane into vesicles and the selection of cargo molecules.</text>
</comment>
<keyword evidence="1" id="KW-0653">Protein transport</keyword>
<keyword evidence="1" id="KW-0479">Metal-binding</keyword>
<proteinExistence type="inferred from homology"/>
<dbReference type="Gene3D" id="2.60.40.1670">
    <property type="entry name" value="beta-sandwich domain of Sec23/24"/>
    <property type="match status" value="1"/>
</dbReference>